<evidence type="ECO:0000313" key="2">
    <source>
        <dbReference type="Proteomes" id="UP000807504"/>
    </source>
</evidence>
<dbReference type="InterPro" id="IPR039544">
    <property type="entry name" value="Tim44-like"/>
</dbReference>
<keyword evidence="2" id="KW-1185">Reference proteome</keyword>
<evidence type="ECO:0000313" key="1">
    <source>
        <dbReference type="EMBL" id="KAF8782584.1"/>
    </source>
</evidence>
<name>A0A8T0EY19_ARGBR</name>
<dbReference type="EMBL" id="JABXBU010001863">
    <property type="protein sequence ID" value="KAF8782584.1"/>
    <property type="molecule type" value="Genomic_DNA"/>
</dbReference>
<organism evidence="1 2">
    <name type="scientific">Argiope bruennichi</name>
    <name type="common">Wasp spider</name>
    <name type="synonym">Aranea bruennichi</name>
    <dbReference type="NCBI Taxonomy" id="94029"/>
    <lineage>
        <taxon>Eukaryota</taxon>
        <taxon>Metazoa</taxon>
        <taxon>Ecdysozoa</taxon>
        <taxon>Arthropoda</taxon>
        <taxon>Chelicerata</taxon>
        <taxon>Arachnida</taxon>
        <taxon>Araneae</taxon>
        <taxon>Araneomorphae</taxon>
        <taxon>Entelegynae</taxon>
        <taxon>Araneoidea</taxon>
        <taxon>Araneidae</taxon>
        <taxon>Argiope</taxon>
    </lineage>
</organism>
<gene>
    <name evidence="1" type="ORF">HNY73_012850</name>
</gene>
<proteinExistence type="predicted"/>
<reference evidence="1" key="1">
    <citation type="journal article" date="2020" name="bioRxiv">
        <title>Chromosome-level reference genome of the European wasp spider Argiope bruennichi: a resource for studies on range expansion and evolutionary adaptation.</title>
        <authorList>
            <person name="Sheffer M.M."/>
            <person name="Hoppe A."/>
            <person name="Krehenwinkel H."/>
            <person name="Uhl G."/>
            <person name="Kuss A.W."/>
            <person name="Jensen L."/>
            <person name="Jensen C."/>
            <person name="Gillespie R.G."/>
            <person name="Hoff K.J."/>
            <person name="Prost S."/>
        </authorList>
    </citation>
    <scope>NUCLEOTIDE SEQUENCE</scope>
</reference>
<sequence length="67" mass="7980">MKNLHDLDTVLKFYLRPINRIQTQLNSTQLLVNKVFEWKKKYDESDNPVVRTSRLLTDKVTDLFGKN</sequence>
<dbReference type="GO" id="GO:0051087">
    <property type="term" value="F:protein-folding chaperone binding"/>
    <property type="evidence" value="ECO:0007669"/>
    <property type="project" value="TreeGrafter"/>
</dbReference>
<dbReference type="GO" id="GO:0030150">
    <property type="term" value="P:protein import into mitochondrial matrix"/>
    <property type="evidence" value="ECO:0007669"/>
    <property type="project" value="TreeGrafter"/>
</dbReference>
<dbReference type="GO" id="GO:0005743">
    <property type="term" value="C:mitochondrial inner membrane"/>
    <property type="evidence" value="ECO:0007669"/>
    <property type="project" value="TreeGrafter"/>
</dbReference>
<protein>
    <submittedName>
        <fullName evidence="1">Mitochondrial import inner membrane translocase like protein</fullName>
    </submittedName>
</protein>
<dbReference type="Proteomes" id="UP000807504">
    <property type="component" value="Unassembled WGS sequence"/>
</dbReference>
<dbReference type="Gene3D" id="3.10.450.240">
    <property type="match status" value="1"/>
</dbReference>
<dbReference type="AlphaFoldDB" id="A0A8T0EY19"/>
<accession>A0A8T0EY19</accession>
<comment type="caution">
    <text evidence="1">The sequence shown here is derived from an EMBL/GenBank/DDBJ whole genome shotgun (WGS) entry which is preliminary data.</text>
</comment>
<dbReference type="PANTHER" id="PTHR10721">
    <property type="entry name" value="MITOCHONDRIAL IMPORT INNER MEMBRANE TRANSLOCASE SUBUNIT TIM44"/>
    <property type="match status" value="1"/>
</dbReference>
<reference evidence="1" key="2">
    <citation type="submission" date="2020-06" db="EMBL/GenBank/DDBJ databases">
        <authorList>
            <person name="Sheffer M."/>
        </authorList>
    </citation>
    <scope>NUCLEOTIDE SEQUENCE</scope>
</reference>
<dbReference type="PANTHER" id="PTHR10721:SF1">
    <property type="entry name" value="MITOCHONDRIAL IMPORT INNER MEMBRANE TRANSLOCASE SUBUNIT TIM44"/>
    <property type="match status" value="1"/>
</dbReference>